<dbReference type="EMBL" id="HE575321">
    <property type="protein sequence ID" value="CCC92280.1"/>
    <property type="molecule type" value="Genomic_DNA"/>
</dbReference>
<evidence type="ECO:0000313" key="1">
    <source>
        <dbReference type="EMBL" id="CCC92280.1"/>
    </source>
</evidence>
<reference evidence="1" key="1">
    <citation type="journal article" date="2012" name="Proc. Natl. Acad. Sci. U.S.A.">
        <title>Antigenic diversity is generated by distinct evolutionary mechanisms in African trypanosome species.</title>
        <authorList>
            <person name="Jackson A.P."/>
            <person name="Berry A."/>
            <person name="Aslett M."/>
            <person name="Allison H.C."/>
            <person name="Burton P."/>
            <person name="Vavrova-Anderson J."/>
            <person name="Brown R."/>
            <person name="Browne H."/>
            <person name="Corton N."/>
            <person name="Hauser H."/>
            <person name="Gamble J."/>
            <person name="Gilderthorp R."/>
            <person name="Marcello L."/>
            <person name="McQuillan J."/>
            <person name="Otto T.D."/>
            <person name="Quail M.A."/>
            <person name="Sanders M.J."/>
            <person name="van Tonder A."/>
            <person name="Ginger M.L."/>
            <person name="Field M.C."/>
            <person name="Barry J.D."/>
            <person name="Hertz-Fowler C."/>
            <person name="Berriman M."/>
        </authorList>
    </citation>
    <scope>NUCLEOTIDE SEQUENCE</scope>
    <source>
        <strain evidence="1">IL3000</strain>
    </source>
</reference>
<name>G0USB7_TRYCI</name>
<accession>G0USB7</accession>
<sequence length="256" mass="28914">MPIRVMIPRHHAGSLAATEEVLASAVRVAFQEMRMVGLANVPCCSVSSARLQQEVQRRYPAAYEQHIVRGLWGGKWHHFVEEMAGLRCFLYTALDYIQATHLTTHIAVSELRCCMQGDPFSLVRLSDEAVGSRLQSTLLEPNTLNHHCWVLVRGALDAVKPPGRPRWMEKPAKIPHIVQFLNHLEEDPRAGRRPGSERLRRCAAHELTKLLTESDDLVRHMSGSQLRRRVAQCLCTWSLAPAPCKKLSEMNTTHHG</sequence>
<protein>
    <submittedName>
        <fullName evidence="1">Uncharacterized protein</fullName>
    </submittedName>
</protein>
<dbReference type="VEuPathDB" id="TriTrypDB:TcIL3000_8_5020"/>
<organism evidence="1">
    <name type="scientific">Trypanosoma congolense (strain IL3000)</name>
    <dbReference type="NCBI Taxonomy" id="1068625"/>
    <lineage>
        <taxon>Eukaryota</taxon>
        <taxon>Discoba</taxon>
        <taxon>Euglenozoa</taxon>
        <taxon>Kinetoplastea</taxon>
        <taxon>Metakinetoplastina</taxon>
        <taxon>Trypanosomatida</taxon>
        <taxon>Trypanosomatidae</taxon>
        <taxon>Trypanosoma</taxon>
        <taxon>Nannomonas</taxon>
    </lineage>
</organism>
<proteinExistence type="predicted"/>
<gene>
    <name evidence="1" type="ORF">TCIL3000_8_5020</name>
</gene>
<dbReference type="AlphaFoldDB" id="G0USB7"/>